<feature type="compositionally biased region" description="Basic residues" evidence="3">
    <location>
        <begin position="135"/>
        <end position="155"/>
    </location>
</feature>
<protein>
    <recommendedName>
        <fullName evidence="2">Small acidic protein</fullName>
    </recommendedName>
</protein>
<dbReference type="InterPro" id="IPR028124">
    <property type="entry name" value="SMAP_dom"/>
</dbReference>
<evidence type="ECO:0000313" key="5">
    <source>
        <dbReference type="Proteomes" id="UP000694844"/>
    </source>
</evidence>
<evidence type="ECO:0000313" key="6">
    <source>
        <dbReference type="RefSeq" id="XP_022331954.1"/>
    </source>
</evidence>
<accession>A0A8B8DWR9</accession>
<dbReference type="RefSeq" id="XP_022331954.1">
    <property type="nucleotide sequence ID" value="XM_022476246.1"/>
</dbReference>
<dbReference type="AlphaFoldDB" id="A0A8B8DWR9"/>
<feature type="compositionally biased region" description="Basic and acidic residues" evidence="3">
    <location>
        <begin position="156"/>
        <end position="173"/>
    </location>
</feature>
<feature type="compositionally biased region" description="Basic and acidic residues" evidence="3">
    <location>
        <begin position="21"/>
        <end position="37"/>
    </location>
</feature>
<name>A0A8B8DWR9_CRAVI</name>
<evidence type="ECO:0000256" key="1">
    <source>
        <dbReference type="ARBA" id="ARBA00006502"/>
    </source>
</evidence>
<dbReference type="PANTHER" id="PTHR22175:SF0">
    <property type="entry name" value="SMALL ACIDIC PROTEIN"/>
    <property type="match status" value="1"/>
</dbReference>
<dbReference type="KEGG" id="cvn:111129788"/>
<comment type="similarity">
    <text evidence="1">Belongs to the SMAP family.</text>
</comment>
<evidence type="ECO:0000259" key="4">
    <source>
        <dbReference type="Pfam" id="PF15477"/>
    </source>
</evidence>
<feature type="compositionally biased region" description="Basic and acidic residues" evidence="3">
    <location>
        <begin position="77"/>
        <end position="96"/>
    </location>
</feature>
<feature type="compositionally biased region" description="Basic residues" evidence="3">
    <location>
        <begin position="11"/>
        <end position="20"/>
    </location>
</feature>
<gene>
    <name evidence="6" type="primary">LOC111129788</name>
</gene>
<dbReference type="PANTHER" id="PTHR22175">
    <property type="entry name" value="SMALL ACIDIC PROTEIN-RELATED"/>
    <property type="match status" value="1"/>
</dbReference>
<reference evidence="6" key="1">
    <citation type="submission" date="2025-08" db="UniProtKB">
        <authorList>
            <consortium name="RefSeq"/>
        </authorList>
    </citation>
    <scope>IDENTIFICATION</scope>
    <source>
        <tissue evidence="6">Whole sample</tissue>
    </source>
</reference>
<feature type="region of interest" description="Disordered" evidence="3">
    <location>
        <begin position="1"/>
        <end position="62"/>
    </location>
</feature>
<feature type="region of interest" description="Disordered" evidence="3">
    <location>
        <begin position="77"/>
        <end position="257"/>
    </location>
</feature>
<feature type="domain" description="Small acidic protein-like" evidence="4">
    <location>
        <begin position="249"/>
        <end position="323"/>
    </location>
</feature>
<dbReference type="InterPro" id="IPR026714">
    <property type="entry name" value="SMAP"/>
</dbReference>
<evidence type="ECO:0000256" key="2">
    <source>
        <dbReference type="ARBA" id="ARBA00016161"/>
    </source>
</evidence>
<evidence type="ECO:0000256" key="3">
    <source>
        <dbReference type="SAM" id="MobiDB-lite"/>
    </source>
</evidence>
<feature type="compositionally biased region" description="Basic and acidic residues" evidence="3">
    <location>
        <begin position="213"/>
        <end position="231"/>
    </location>
</feature>
<dbReference type="GeneID" id="111129788"/>
<proteinExistence type="inferred from homology"/>
<feature type="compositionally biased region" description="Polar residues" evidence="3">
    <location>
        <begin position="233"/>
        <end position="253"/>
    </location>
</feature>
<sequence length="348" mass="39791">MDDSAAVHNNLCRKKRKKEKNRKETAEEQSDIDERLSVGKSNEILKKKKKKKRSKRLRMRKVRRETVRGYLFCEEEKKKSAEQDNRAKNFVDKKDVNDEESSNSVKKKRKTKCKREECEEEVLVTANCDESDQRSKKKKKKTKAGEKLKKKKKNQNGKDIEAERQLEFNEKGAKKDRKGRVKMADSDAVENGGANDSQSDNYVGKKRKKKKERGSEDDPAPKKSKEVHEPEGQSGNTQTDPNTAYSGQWNTASLGDEQRQNKFLRLLGGFKAAKSDGSPLNTLGAKCGNVAMTQNQEDSYVRSMEDQYGKAMSFNQNRGLGLGFQRPPSEGKKFYIDKNISKSRKFDD</sequence>
<dbReference type="OrthoDB" id="9451331at2759"/>
<organism evidence="5 6">
    <name type="scientific">Crassostrea virginica</name>
    <name type="common">Eastern oyster</name>
    <dbReference type="NCBI Taxonomy" id="6565"/>
    <lineage>
        <taxon>Eukaryota</taxon>
        <taxon>Metazoa</taxon>
        <taxon>Spiralia</taxon>
        <taxon>Lophotrochozoa</taxon>
        <taxon>Mollusca</taxon>
        <taxon>Bivalvia</taxon>
        <taxon>Autobranchia</taxon>
        <taxon>Pteriomorphia</taxon>
        <taxon>Ostreida</taxon>
        <taxon>Ostreoidea</taxon>
        <taxon>Ostreidae</taxon>
        <taxon>Crassostrea</taxon>
    </lineage>
</organism>
<dbReference type="Pfam" id="PF15477">
    <property type="entry name" value="SMAP"/>
    <property type="match status" value="1"/>
</dbReference>
<feature type="compositionally biased region" description="Basic residues" evidence="3">
    <location>
        <begin position="46"/>
        <end position="62"/>
    </location>
</feature>
<dbReference type="Proteomes" id="UP000694844">
    <property type="component" value="Chromosome 4"/>
</dbReference>
<keyword evidence="5" id="KW-1185">Reference proteome</keyword>